<evidence type="ECO:0000256" key="2">
    <source>
        <dbReference type="ARBA" id="ARBA00013014"/>
    </source>
</evidence>
<dbReference type="SUPFAM" id="SSF51735">
    <property type="entry name" value="NAD(P)-binding Rossmann-fold domains"/>
    <property type="match status" value="1"/>
</dbReference>
<dbReference type="SUPFAM" id="SSF48179">
    <property type="entry name" value="6-phosphogluconate dehydrogenase C-terminal domain-like"/>
    <property type="match status" value="1"/>
</dbReference>
<evidence type="ECO:0000256" key="3">
    <source>
        <dbReference type="ARBA" id="ARBA00022857"/>
    </source>
</evidence>
<protein>
    <recommendedName>
        <fullName evidence="2">2-dehydropantoate 2-reductase</fullName>
        <ecNumber evidence="2">1.1.1.169</ecNumber>
    </recommendedName>
    <alternativeName>
        <fullName evidence="5">Ketopantoate reductase</fullName>
    </alternativeName>
</protein>
<feature type="domain" description="Ketopantoate reductase N-terminal" evidence="7">
    <location>
        <begin position="25"/>
        <end position="193"/>
    </location>
</feature>
<dbReference type="InterPro" id="IPR036291">
    <property type="entry name" value="NAD(P)-bd_dom_sf"/>
</dbReference>
<keyword evidence="10" id="KW-1185">Reference proteome</keyword>
<evidence type="ECO:0000256" key="5">
    <source>
        <dbReference type="ARBA" id="ARBA00032024"/>
    </source>
</evidence>
<dbReference type="PANTHER" id="PTHR43765">
    <property type="entry name" value="2-DEHYDROPANTOATE 2-REDUCTASE-RELATED"/>
    <property type="match status" value="1"/>
</dbReference>
<gene>
    <name evidence="9" type="ORF">B7463_g1326</name>
</gene>
<dbReference type="OMA" id="RKEPFQV"/>
<name>A0A3E2HNU5_SCYLI</name>
<dbReference type="OrthoDB" id="73846at2759"/>
<dbReference type="InterPro" id="IPR050838">
    <property type="entry name" value="Ketopantoate_reductase"/>
</dbReference>
<dbReference type="PANTHER" id="PTHR43765:SF2">
    <property type="entry name" value="2-DEHYDROPANTOATE 2-REDUCTASE"/>
    <property type="match status" value="1"/>
</dbReference>
<dbReference type="AlphaFoldDB" id="A0A3E2HNU5"/>
<dbReference type="GO" id="GO:0015940">
    <property type="term" value="P:pantothenate biosynthetic process"/>
    <property type="evidence" value="ECO:0007669"/>
    <property type="project" value="InterPro"/>
</dbReference>
<evidence type="ECO:0000256" key="4">
    <source>
        <dbReference type="ARBA" id="ARBA00023002"/>
    </source>
</evidence>
<feature type="domain" description="Ketopantoate reductase C-terminal" evidence="8">
    <location>
        <begin position="231"/>
        <end position="364"/>
    </location>
</feature>
<dbReference type="Gene3D" id="1.10.1040.10">
    <property type="entry name" value="N-(1-d-carboxylethyl)-l-norvaline Dehydrogenase, domain 2"/>
    <property type="match status" value="1"/>
</dbReference>
<feature type="non-terminal residue" evidence="9">
    <location>
        <position position="1"/>
    </location>
</feature>
<feature type="non-terminal residue" evidence="9">
    <location>
        <position position="380"/>
    </location>
</feature>
<feature type="region of interest" description="Disordered" evidence="6">
    <location>
        <begin position="1"/>
        <end position="23"/>
    </location>
</feature>
<dbReference type="InterPro" id="IPR013328">
    <property type="entry name" value="6PGD_dom2"/>
</dbReference>
<dbReference type="EC" id="1.1.1.169" evidence="2"/>
<keyword evidence="3" id="KW-0521">NADP</keyword>
<dbReference type="GO" id="GO:0005739">
    <property type="term" value="C:mitochondrion"/>
    <property type="evidence" value="ECO:0007669"/>
    <property type="project" value="TreeGrafter"/>
</dbReference>
<dbReference type="Gene3D" id="3.40.50.720">
    <property type="entry name" value="NAD(P)-binding Rossmann-like Domain"/>
    <property type="match status" value="1"/>
</dbReference>
<evidence type="ECO:0000313" key="10">
    <source>
        <dbReference type="Proteomes" id="UP000258309"/>
    </source>
</evidence>
<dbReference type="GO" id="GO:0050661">
    <property type="term" value="F:NADP binding"/>
    <property type="evidence" value="ECO:0007669"/>
    <property type="project" value="TreeGrafter"/>
</dbReference>
<dbReference type="GO" id="GO:0008677">
    <property type="term" value="F:2-dehydropantoate 2-reductase activity"/>
    <property type="evidence" value="ECO:0007669"/>
    <property type="project" value="UniProtKB-EC"/>
</dbReference>
<dbReference type="NCBIfam" id="TIGR00745">
    <property type="entry name" value="apbA_panE"/>
    <property type="match status" value="1"/>
</dbReference>
<evidence type="ECO:0000313" key="9">
    <source>
        <dbReference type="EMBL" id="RFU35055.1"/>
    </source>
</evidence>
<sequence length="380" mass="41708">MTAAEYEPKASQSEHTTDHDPTKRIHILGIGNIGKLFAHALANQPNPPPITILFHRPSLLQEWESAGETIEIITDGASNTEGVYDVEVIQPMDKGGISASTSSGEHIEHLILATKATHTASAIASVKDRLTSKSEVLFTQNGMGTIDDVSSKVFPDQNTRPRYLTSVNSHGVYSTKPFSSVHAGFGTVSLGNILSSMDRPDSEAASSYLVRKIIESPLLSAKVVSPDELFQLQLEKLVVNAMMNPLTALFRVKNGELFKSAPITRLMRLLLSETSHVISSLPEVQQLQLATKGTEERFSPARLAKVVFDVAEKTAKNTSSMLQDVNAGRETEIDFISGWIVRRGLELGIDCHSNEKIIEMVKARRSIKEADIEREFDDFV</sequence>
<dbReference type="Proteomes" id="UP000258309">
    <property type="component" value="Unassembled WGS sequence"/>
</dbReference>
<dbReference type="STRING" id="5539.A0A3E2HNU5"/>
<dbReference type="InterPro" id="IPR013752">
    <property type="entry name" value="KPA_reductase"/>
</dbReference>
<reference evidence="9 10" key="1">
    <citation type="submission" date="2018-05" db="EMBL/GenBank/DDBJ databases">
        <title>Draft genome sequence of Scytalidium lignicola DSM 105466, a ubiquitous saprotrophic fungus.</title>
        <authorList>
            <person name="Buettner E."/>
            <person name="Gebauer A.M."/>
            <person name="Hofrichter M."/>
            <person name="Liers C."/>
            <person name="Kellner H."/>
        </authorList>
    </citation>
    <scope>NUCLEOTIDE SEQUENCE [LARGE SCALE GENOMIC DNA]</scope>
    <source>
        <strain evidence="9 10">DSM 105466</strain>
    </source>
</reference>
<dbReference type="InterPro" id="IPR008927">
    <property type="entry name" value="6-PGluconate_DH-like_C_sf"/>
</dbReference>
<dbReference type="InterPro" id="IPR013332">
    <property type="entry name" value="KPR_N"/>
</dbReference>
<dbReference type="EMBL" id="NCSJ02000013">
    <property type="protein sequence ID" value="RFU35055.1"/>
    <property type="molecule type" value="Genomic_DNA"/>
</dbReference>
<comment type="caution">
    <text evidence="9">The sequence shown here is derived from an EMBL/GenBank/DDBJ whole genome shotgun (WGS) entry which is preliminary data.</text>
</comment>
<accession>A0A3E2HNU5</accession>
<evidence type="ECO:0000259" key="7">
    <source>
        <dbReference type="Pfam" id="PF02558"/>
    </source>
</evidence>
<evidence type="ECO:0000256" key="6">
    <source>
        <dbReference type="SAM" id="MobiDB-lite"/>
    </source>
</evidence>
<dbReference type="Pfam" id="PF08546">
    <property type="entry name" value="ApbA_C"/>
    <property type="match status" value="1"/>
</dbReference>
<comment type="similarity">
    <text evidence="1">Belongs to the ketopantoate reductase family.</text>
</comment>
<dbReference type="InterPro" id="IPR003710">
    <property type="entry name" value="ApbA"/>
</dbReference>
<keyword evidence="4" id="KW-0560">Oxidoreductase</keyword>
<organism evidence="9 10">
    <name type="scientific">Scytalidium lignicola</name>
    <name type="common">Hyphomycete</name>
    <dbReference type="NCBI Taxonomy" id="5539"/>
    <lineage>
        <taxon>Eukaryota</taxon>
        <taxon>Fungi</taxon>
        <taxon>Dikarya</taxon>
        <taxon>Ascomycota</taxon>
        <taxon>Pezizomycotina</taxon>
        <taxon>Leotiomycetes</taxon>
        <taxon>Leotiomycetes incertae sedis</taxon>
        <taxon>Scytalidium</taxon>
    </lineage>
</organism>
<evidence type="ECO:0000259" key="8">
    <source>
        <dbReference type="Pfam" id="PF08546"/>
    </source>
</evidence>
<proteinExistence type="inferred from homology"/>
<evidence type="ECO:0000256" key="1">
    <source>
        <dbReference type="ARBA" id="ARBA00007870"/>
    </source>
</evidence>
<dbReference type="Pfam" id="PF02558">
    <property type="entry name" value="ApbA"/>
    <property type="match status" value="1"/>
</dbReference>